<feature type="signal peptide" evidence="3">
    <location>
        <begin position="1"/>
        <end position="28"/>
    </location>
</feature>
<reference evidence="4" key="1">
    <citation type="submission" date="2019-11" db="EMBL/GenBank/DDBJ databases">
        <authorList>
            <person name="Feng L."/>
        </authorList>
    </citation>
    <scope>NUCLEOTIDE SEQUENCE</scope>
    <source>
        <strain evidence="4">AodontolyticusLFYP35</strain>
    </source>
</reference>
<feature type="chain" id="PRO_5027018835" description="Secreted protein" evidence="3">
    <location>
        <begin position="29"/>
        <end position="842"/>
    </location>
</feature>
<keyword evidence="3" id="KW-0732">Signal</keyword>
<dbReference type="InterPro" id="IPR046112">
    <property type="entry name" value="DUF6049"/>
</dbReference>
<evidence type="ECO:0000256" key="3">
    <source>
        <dbReference type="SAM" id="SignalP"/>
    </source>
</evidence>
<dbReference type="EMBL" id="CACRSM010000002">
    <property type="protein sequence ID" value="VYS84165.1"/>
    <property type="molecule type" value="Genomic_DNA"/>
</dbReference>
<accession>A0A6N2RWJ1</accession>
<name>A0A6N2RWJ1_9ACTO</name>
<feature type="region of interest" description="Disordered" evidence="1">
    <location>
        <begin position="785"/>
        <end position="842"/>
    </location>
</feature>
<dbReference type="AlphaFoldDB" id="A0A6N2RWJ1"/>
<proteinExistence type="predicted"/>
<keyword evidence="2" id="KW-0812">Transmembrane</keyword>
<protein>
    <recommendedName>
        <fullName evidence="5">Secreted protein</fullName>
    </recommendedName>
</protein>
<keyword evidence="2" id="KW-1133">Transmembrane helix</keyword>
<evidence type="ECO:0008006" key="5">
    <source>
        <dbReference type="Google" id="ProtNLM"/>
    </source>
</evidence>
<feature type="compositionally biased region" description="Low complexity" evidence="1">
    <location>
        <begin position="268"/>
        <end position="297"/>
    </location>
</feature>
<feature type="region of interest" description="Disordered" evidence="1">
    <location>
        <begin position="259"/>
        <end position="302"/>
    </location>
</feature>
<feature type="transmembrane region" description="Helical" evidence="2">
    <location>
        <begin position="758"/>
        <end position="776"/>
    </location>
</feature>
<evidence type="ECO:0000313" key="4">
    <source>
        <dbReference type="EMBL" id="VYS84165.1"/>
    </source>
</evidence>
<gene>
    <name evidence="4" type="ORF">AOLFYP35_00516</name>
</gene>
<sequence>MIKPPAARYALTLLPLSALLLGTTPASAQALPAHVQGTQGAQASASSRSTSPSALAPQSTTRPQILGDADQASGIDVRINKLEPRVITSQHNLQVSGVVRNLSDKPVTNPSLDAYVQTYSPVTAPELSSYLSGQSWQGRRVHAGTLEATIAPHAEQTFHITIPFESLPFGSDFEWGPRGITIVVEGDETRGSDRSILVWDSGYSLEPTRANVLLPWTESTPQTPTDSYSILSAASMTGVTFATDSDTLVRELMVPEDQSSTRAFPSVSASAASPSTSSSSEATASASPSASSSPTARSEAEITADRNTRAAFLQTFFERTKELVALPSHNADLSLATTLNNDTVMDYLTSSRASVPTSVSKVKALLPSSRSNASTSPTSSASSSSNATPSSESSQSPSATPSPDSSSASSDNDNSGPTLISNVSWPASQSWGIQALNSKYASTVIAPPGQLAPSSEQNFTSMAKVKLSSDGQTHTGDSAQSGDTVTALASIDNLSELLSWDAQSVDDELDTQQFLTALTAMITRERPNFSRTLFVPLQRGSSLDENRIERVRAILDNRWVKGTSFSELTDSEATDIERNPVEDAHFSDELRSQTAGLSGAYSNALPLADATENVDAARLQLNSTVASALQADAGDQQSQTITANTQALDTFRSSVSVESSNAVNLINKSANFPVRVRNSLPWPVNVEVTLLPSDPRLRVTSTGTARIPANSSSNVDVPVTAIGSGDIRVTYKVSTPSGAVLDDSQKVLVRMRAGWEDAATAVMTVIVGIAFLGGIIRTIRRRLKSSQTEESSHLPGMGGVEKGTVNVPLSSGGFVHAGRPPRHPDHPESSDSPKPDVEDQNE</sequence>
<feature type="region of interest" description="Disordered" evidence="1">
    <location>
        <begin position="33"/>
        <end position="66"/>
    </location>
</feature>
<keyword evidence="2" id="KW-0472">Membrane</keyword>
<evidence type="ECO:0000256" key="1">
    <source>
        <dbReference type="SAM" id="MobiDB-lite"/>
    </source>
</evidence>
<feature type="compositionally biased region" description="Low complexity" evidence="1">
    <location>
        <begin position="367"/>
        <end position="415"/>
    </location>
</feature>
<feature type="compositionally biased region" description="Low complexity" evidence="1">
    <location>
        <begin position="41"/>
        <end position="56"/>
    </location>
</feature>
<dbReference type="Pfam" id="PF19516">
    <property type="entry name" value="DUF6049"/>
    <property type="match status" value="1"/>
</dbReference>
<evidence type="ECO:0000256" key="2">
    <source>
        <dbReference type="SAM" id="Phobius"/>
    </source>
</evidence>
<organism evidence="4">
    <name type="scientific">Schaalia odontolytica</name>
    <dbReference type="NCBI Taxonomy" id="1660"/>
    <lineage>
        <taxon>Bacteria</taxon>
        <taxon>Bacillati</taxon>
        <taxon>Actinomycetota</taxon>
        <taxon>Actinomycetes</taxon>
        <taxon>Actinomycetales</taxon>
        <taxon>Actinomycetaceae</taxon>
        <taxon>Schaalia</taxon>
    </lineage>
</organism>
<feature type="region of interest" description="Disordered" evidence="1">
    <location>
        <begin position="366"/>
        <end position="421"/>
    </location>
</feature>
<feature type="compositionally biased region" description="Basic and acidic residues" evidence="1">
    <location>
        <begin position="822"/>
        <end position="842"/>
    </location>
</feature>